<gene>
    <name evidence="2" type="ORF">LWI28_027005</name>
</gene>
<reference evidence="2" key="1">
    <citation type="journal article" date="2022" name="Plant J.">
        <title>Strategies of tolerance reflected in two North American maple genomes.</title>
        <authorList>
            <person name="McEvoy S.L."/>
            <person name="Sezen U.U."/>
            <person name="Trouern-Trend A."/>
            <person name="McMahon S.M."/>
            <person name="Schaberg P.G."/>
            <person name="Yang J."/>
            <person name="Wegrzyn J.L."/>
            <person name="Swenson N.G."/>
        </authorList>
    </citation>
    <scope>NUCLEOTIDE SEQUENCE</scope>
    <source>
        <strain evidence="2">91603</strain>
    </source>
</reference>
<dbReference type="InterPro" id="IPR018333">
    <property type="entry name" value="Squalene_cyclase"/>
</dbReference>
<protein>
    <submittedName>
        <fullName evidence="2">Uncharacterized protein</fullName>
    </submittedName>
</protein>
<dbReference type="PANTHER" id="PTHR11764">
    <property type="entry name" value="TERPENE CYCLASE/MUTASE FAMILY MEMBER"/>
    <property type="match status" value="1"/>
</dbReference>
<dbReference type="Proteomes" id="UP001064489">
    <property type="component" value="Chromosome 6"/>
</dbReference>
<organism evidence="2 3">
    <name type="scientific">Acer negundo</name>
    <name type="common">Box elder</name>
    <dbReference type="NCBI Taxonomy" id="4023"/>
    <lineage>
        <taxon>Eukaryota</taxon>
        <taxon>Viridiplantae</taxon>
        <taxon>Streptophyta</taxon>
        <taxon>Embryophyta</taxon>
        <taxon>Tracheophyta</taxon>
        <taxon>Spermatophyta</taxon>
        <taxon>Magnoliopsida</taxon>
        <taxon>eudicotyledons</taxon>
        <taxon>Gunneridae</taxon>
        <taxon>Pentapetalae</taxon>
        <taxon>rosids</taxon>
        <taxon>malvids</taxon>
        <taxon>Sapindales</taxon>
        <taxon>Sapindaceae</taxon>
        <taxon>Hippocastanoideae</taxon>
        <taxon>Acereae</taxon>
        <taxon>Acer</taxon>
    </lineage>
</organism>
<proteinExistence type="predicted"/>
<dbReference type="AlphaFoldDB" id="A0AAD5JHG4"/>
<dbReference type="Gene3D" id="1.50.10.20">
    <property type="match status" value="1"/>
</dbReference>
<dbReference type="PANTHER" id="PTHR11764:SF19">
    <property type="entry name" value="TERPENE CYCLASE_MUTASE FAMILY MEMBER"/>
    <property type="match status" value="1"/>
</dbReference>
<accession>A0AAD5JHG4</accession>
<dbReference type="SUPFAM" id="SSF81853">
    <property type="entry name" value="Family 10 polysaccharide lyase"/>
    <property type="match status" value="1"/>
</dbReference>
<reference evidence="2" key="2">
    <citation type="submission" date="2023-02" db="EMBL/GenBank/DDBJ databases">
        <authorList>
            <person name="Swenson N.G."/>
            <person name="Wegrzyn J.L."/>
            <person name="Mcevoy S.L."/>
        </authorList>
    </citation>
    <scope>NUCLEOTIDE SEQUENCE</scope>
    <source>
        <strain evidence="2">91603</strain>
        <tissue evidence="2">Leaf</tissue>
    </source>
</reference>
<dbReference type="GO" id="GO:0016104">
    <property type="term" value="P:triterpenoid biosynthetic process"/>
    <property type="evidence" value="ECO:0007669"/>
    <property type="project" value="InterPro"/>
</dbReference>
<sequence>MTRSDLIRIDPFSDDTDSLSSPVPCTTDTNSHSISSPSIPVTPFPLHYSHRSRTVTSADTGTSLLSPPATQAPSETVDLRHRYPQRTRNFASIDTGCLHRPTDESNFVLCTKTNTHSTTALSIVVSFKSLGDKNNPQALHSMGIKSFETLADGDPRRIEIVTGRKNPFGNHIKESLTPKVDMKIEEVKCQRQGKSKLKFNPTEFFEDTLIEREYLECASLPIQGLSLFSKLHSTHRRKEIDDSISRAIQYIEDMQKPDGSW</sequence>
<feature type="region of interest" description="Disordered" evidence="1">
    <location>
        <begin position="1"/>
        <end position="38"/>
    </location>
</feature>
<evidence type="ECO:0000313" key="3">
    <source>
        <dbReference type="Proteomes" id="UP001064489"/>
    </source>
</evidence>
<dbReference type="GO" id="GO:0005811">
    <property type="term" value="C:lipid droplet"/>
    <property type="evidence" value="ECO:0007669"/>
    <property type="project" value="InterPro"/>
</dbReference>
<dbReference type="EMBL" id="JAJSOW010000004">
    <property type="protein sequence ID" value="KAI9192717.1"/>
    <property type="molecule type" value="Genomic_DNA"/>
</dbReference>
<comment type="caution">
    <text evidence="2">The sequence shown here is derived from an EMBL/GenBank/DDBJ whole genome shotgun (WGS) entry which is preliminary data.</text>
</comment>
<dbReference type="GO" id="GO:0016866">
    <property type="term" value="F:intramolecular transferase activity"/>
    <property type="evidence" value="ECO:0007669"/>
    <property type="project" value="InterPro"/>
</dbReference>
<keyword evidence="3" id="KW-1185">Reference proteome</keyword>
<feature type="compositionally biased region" description="Polar residues" evidence="1">
    <location>
        <begin position="18"/>
        <end position="38"/>
    </location>
</feature>
<evidence type="ECO:0000313" key="2">
    <source>
        <dbReference type="EMBL" id="KAI9192717.1"/>
    </source>
</evidence>
<name>A0AAD5JHG4_ACENE</name>
<evidence type="ECO:0000256" key="1">
    <source>
        <dbReference type="SAM" id="MobiDB-lite"/>
    </source>
</evidence>